<dbReference type="Pfam" id="PF04827">
    <property type="entry name" value="Plant_tran"/>
    <property type="match status" value="1"/>
</dbReference>
<feature type="compositionally biased region" description="Basic and acidic residues" evidence="1">
    <location>
        <begin position="1"/>
        <end position="18"/>
    </location>
</feature>
<dbReference type="RefSeq" id="XP_008236804.1">
    <property type="nucleotide sequence ID" value="XM_008238582.1"/>
</dbReference>
<protein>
    <submittedName>
        <fullName evidence="3">Uncharacterized protein LOC103335566</fullName>
    </submittedName>
</protein>
<dbReference type="InterPro" id="IPR006912">
    <property type="entry name" value="Harbinger_derived_prot"/>
</dbReference>
<keyword evidence="2" id="KW-1185">Reference proteome</keyword>
<proteinExistence type="predicted"/>
<reference evidence="2" key="1">
    <citation type="journal article" date="2012" name="Nat. Commun.">
        <title>The genome of Prunus mume.</title>
        <authorList>
            <person name="Zhang Q."/>
            <person name="Chen W."/>
            <person name="Sun L."/>
            <person name="Zhao F."/>
            <person name="Huang B."/>
            <person name="Yang W."/>
            <person name="Tao Y."/>
            <person name="Wang J."/>
            <person name="Yuan Z."/>
            <person name="Fan G."/>
            <person name="Xing Z."/>
            <person name="Han C."/>
            <person name="Pan H."/>
            <person name="Zhong X."/>
            <person name="Shi W."/>
            <person name="Liang X."/>
            <person name="Du D."/>
            <person name="Sun F."/>
            <person name="Xu Z."/>
            <person name="Hao R."/>
            <person name="Lv T."/>
            <person name="Lv Y."/>
            <person name="Zheng Z."/>
            <person name="Sun M."/>
            <person name="Luo L."/>
            <person name="Cai M."/>
            <person name="Gao Y."/>
            <person name="Wang J."/>
            <person name="Yin Y."/>
            <person name="Xu X."/>
            <person name="Cheng T."/>
            <person name="Wang J."/>
        </authorList>
    </citation>
    <scope>NUCLEOTIDE SEQUENCE [LARGE SCALE GENOMIC DNA]</scope>
</reference>
<gene>
    <name evidence="3" type="primary">LOC103335566</name>
</gene>
<dbReference type="PANTHER" id="PTHR47150">
    <property type="entry name" value="OS12G0169200 PROTEIN"/>
    <property type="match status" value="1"/>
</dbReference>
<name>A0ABM0PAN3_PRUMU</name>
<evidence type="ECO:0000256" key="1">
    <source>
        <dbReference type="SAM" id="MobiDB-lite"/>
    </source>
</evidence>
<accession>A0ABM0PAN3</accession>
<organism evidence="2 3">
    <name type="scientific">Prunus mume</name>
    <name type="common">Japanese apricot</name>
    <name type="synonym">Armeniaca mume</name>
    <dbReference type="NCBI Taxonomy" id="102107"/>
    <lineage>
        <taxon>Eukaryota</taxon>
        <taxon>Viridiplantae</taxon>
        <taxon>Streptophyta</taxon>
        <taxon>Embryophyta</taxon>
        <taxon>Tracheophyta</taxon>
        <taxon>Spermatophyta</taxon>
        <taxon>Magnoliopsida</taxon>
        <taxon>eudicotyledons</taxon>
        <taxon>Gunneridae</taxon>
        <taxon>Pentapetalae</taxon>
        <taxon>rosids</taxon>
        <taxon>fabids</taxon>
        <taxon>Rosales</taxon>
        <taxon>Rosaceae</taxon>
        <taxon>Amygdaloideae</taxon>
        <taxon>Amygdaleae</taxon>
        <taxon>Prunus</taxon>
    </lineage>
</organism>
<sequence length="321" mass="37632">MSDDMEKVLERQERERRARMSRRAANKRAQRELDEQLDVAVALLEEENQSRRVENLYIRDYLRRPTPRDLQRLLQKAESRGFPGMIGDYGNRKGQKSIILKAVAGFDTWVCYVFFGVAGSQNDLNVLGQSPVFNDVLKGEGPTITYQINNTVYQNGYYLANGIYLGWTKFVKSIPHPRSHKEIFFAAYQEGYRKDVERCFDILQARWAIIREAARLFDEEVLRSIMMTCIILHNMIVENEYDYDADEVYEPDLMNTALTRIYKKPMGPNGEPVQHDPLVRDGSFMHRMIERYTEMQSSYIHEHRQMDLMEHLWAVKGNKGQ</sequence>
<feature type="compositionally biased region" description="Basic residues" evidence="1">
    <location>
        <begin position="19"/>
        <end position="28"/>
    </location>
</feature>
<reference evidence="3" key="2">
    <citation type="submission" date="2025-08" db="UniProtKB">
        <authorList>
            <consortium name="RefSeq"/>
        </authorList>
    </citation>
    <scope>IDENTIFICATION</scope>
</reference>
<dbReference type="PANTHER" id="PTHR47150:SF5">
    <property type="entry name" value="OS07G0546750 PROTEIN"/>
    <property type="match status" value="1"/>
</dbReference>
<feature type="region of interest" description="Disordered" evidence="1">
    <location>
        <begin position="1"/>
        <end position="31"/>
    </location>
</feature>
<dbReference type="Proteomes" id="UP000694861">
    <property type="component" value="Linkage group LG6"/>
</dbReference>
<dbReference type="GeneID" id="103335566"/>
<evidence type="ECO:0000313" key="2">
    <source>
        <dbReference type="Proteomes" id="UP000694861"/>
    </source>
</evidence>
<evidence type="ECO:0000313" key="3">
    <source>
        <dbReference type="RefSeq" id="XP_008236804.1"/>
    </source>
</evidence>